<keyword evidence="8 11" id="KW-1133">Transmembrane helix</keyword>
<feature type="signal peptide" evidence="12">
    <location>
        <begin position="1"/>
        <end position="25"/>
    </location>
</feature>
<evidence type="ECO:0000256" key="10">
    <source>
        <dbReference type="ARBA" id="ARBA00023136"/>
    </source>
</evidence>
<proteinExistence type="inferred from homology"/>
<reference evidence="13 14" key="1">
    <citation type="submission" date="2018-05" db="EMBL/GenBank/DDBJ databases">
        <title>Genomic Encyclopedia of Type Strains, Phase IV (KMG-IV): sequencing the most valuable type-strain genomes for metagenomic binning, comparative biology and taxonomic classification.</title>
        <authorList>
            <person name="Goeker M."/>
        </authorList>
    </citation>
    <scope>NUCLEOTIDE SEQUENCE [LARGE SCALE GENOMIC DNA]</scope>
    <source>
        <strain evidence="13 14">DSM 16791</strain>
    </source>
</reference>
<dbReference type="Proteomes" id="UP000246352">
    <property type="component" value="Unassembled WGS sequence"/>
</dbReference>
<evidence type="ECO:0000256" key="8">
    <source>
        <dbReference type="ARBA" id="ARBA00022989"/>
    </source>
</evidence>
<dbReference type="GO" id="GO:0005886">
    <property type="term" value="C:plasma membrane"/>
    <property type="evidence" value="ECO:0007669"/>
    <property type="project" value="UniProtKB-SubCell"/>
</dbReference>
<evidence type="ECO:0000313" key="14">
    <source>
        <dbReference type="Proteomes" id="UP000246352"/>
    </source>
</evidence>
<keyword evidence="7 11" id="KW-0630">Potassium</keyword>
<keyword evidence="12" id="KW-0732">Signal</keyword>
<dbReference type="GO" id="GO:0005524">
    <property type="term" value="F:ATP binding"/>
    <property type="evidence" value="ECO:0007669"/>
    <property type="project" value="UniProtKB-UniRule"/>
</dbReference>
<comment type="caution">
    <text evidence="13">The sequence shown here is derived from an EMBL/GenBank/DDBJ whole genome shotgun (WGS) entry which is preliminary data.</text>
</comment>
<comment type="function">
    <text evidence="11">Part of the high-affinity ATP-driven potassium transport (or Kdp) system, which catalyzes the hydrolysis of ATP coupled with the electrogenic transport of potassium into the cytoplasm. This subunit acts as a catalytic chaperone that increases the ATP-binding affinity of the ATP-hydrolyzing subunit KdpB by the formation of a transient KdpB/KdpC/ATP ternary complex.</text>
</comment>
<keyword evidence="3 11" id="KW-0633">Potassium transport</keyword>
<gene>
    <name evidence="11" type="primary">kdpC</name>
    <name evidence="13" type="ORF">DFR52_104342</name>
</gene>
<evidence type="ECO:0000256" key="9">
    <source>
        <dbReference type="ARBA" id="ARBA00023065"/>
    </source>
</evidence>
<keyword evidence="10 11" id="KW-0472">Membrane</keyword>
<dbReference type="PANTHER" id="PTHR30042">
    <property type="entry name" value="POTASSIUM-TRANSPORTING ATPASE C CHAIN"/>
    <property type="match status" value="1"/>
</dbReference>
<dbReference type="RefSeq" id="WP_110033202.1">
    <property type="nucleotide sequence ID" value="NZ_QGTR01000004.1"/>
</dbReference>
<dbReference type="GO" id="GO:0008556">
    <property type="term" value="F:P-type potassium transmembrane transporter activity"/>
    <property type="evidence" value="ECO:0007669"/>
    <property type="project" value="InterPro"/>
</dbReference>
<comment type="similarity">
    <text evidence="11">Belongs to the KdpC family.</text>
</comment>
<keyword evidence="5 11" id="KW-0547">Nucleotide-binding</keyword>
<dbReference type="EMBL" id="QGTR01000004">
    <property type="protein sequence ID" value="PWV99051.1"/>
    <property type="molecule type" value="Genomic_DNA"/>
</dbReference>
<protein>
    <recommendedName>
        <fullName evidence="11">Potassium-transporting ATPase KdpC subunit</fullName>
    </recommendedName>
    <alternativeName>
        <fullName evidence="11">ATP phosphohydrolase [potassium-transporting] C chain</fullName>
    </alternativeName>
    <alternativeName>
        <fullName evidence="11">Potassium-binding and translocating subunit C</fullName>
    </alternativeName>
    <alternativeName>
        <fullName evidence="11">Potassium-translocating ATPase C chain</fullName>
    </alternativeName>
</protein>
<dbReference type="Pfam" id="PF02669">
    <property type="entry name" value="KdpC"/>
    <property type="match status" value="1"/>
</dbReference>
<evidence type="ECO:0000256" key="12">
    <source>
        <dbReference type="SAM" id="SignalP"/>
    </source>
</evidence>
<evidence type="ECO:0000256" key="6">
    <source>
        <dbReference type="ARBA" id="ARBA00022840"/>
    </source>
</evidence>
<name>A0A317PFR8_9HYPH</name>
<evidence type="ECO:0000256" key="2">
    <source>
        <dbReference type="ARBA" id="ARBA00022475"/>
    </source>
</evidence>
<comment type="subunit">
    <text evidence="11">The system is composed of three essential subunits: KdpA, KdpB and KdpC.</text>
</comment>
<evidence type="ECO:0000256" key="11">
    <source>
        <dbReference type="HAMAP-Rule" id="MF_00276"/>
    </source>
</evidence>
<sequence length="183" mass="18828">MQSLLASIRIAAMTMLICVAGYATAVWAVAQAAFPDGANGSLVTGRGGAIVGSRQIAQAFTQPGSFWPRPSAVDYNGAAAGGSNKSPTSPDIAARGREMVERYGATPQFLLPADLAAASGAGLDPHISEAGALYQTARVAQARGLDPARVEALVRTTAFSPGGYLTPDRIVNVLELNLALEML</sequence>
<keyword evidence="1 11" id="KW-0813">Transport</keyword>
<evidence type="ECO:0000256" key="4">
    <source>
        <dbReference type="ARBA" id="ARBA00022692"/>
    </source>
</evidence>
<keyword evidence="9 11" id="KW-0406">Ion transport</keyword>
<feature type="chain" id="PRO_5016421834" description="Potassium-transporting ATPase KdpC subunit" evidence="12">
    <location>
        <begin position="26"/>
        <end position="183"/>
    </location>
</feature>
<keyword evidence="6 11" id="KW-0067">ATP-binding</keyword>
<dbReference type="InterPro" id="IPR003820">
    <property type="entry name" value="KdpC"/>
</dbReference>
<keyword evidence="4 11" id="KW-0812">Transmembrane</keyword>
<dbReference type="HAMAP" id="MF_00276">
    <property type="entry name" value="KdpC"/>
    <property type="match status" value="1"/>
</dbReference>
<evidence type="ECO:0000256" key="1">
    <source>
        <dbReference type="ARBA" id="ARBA00022448"/>
    </source>
</evidence>
<dbReference type="AlphaFoldDB" id="A0A317PFR8"/>
<comment type="subcellular location">
    <subcellularLocation>
        <location evidence="11">Cell membrane</location>
        <topology evidence="11">Single-pass membrane protein</topology>
    </subcellularLocation>
</comment>
<accession>A0A317PFR8</accession>
<organism evidence="13 14">
    <name type="scientific">Hoeflea marina</name>
    <dbReference type="NCBI Taxonomy" id="274592"/>
    <lineage>
        <taxon>Bacteria</taxon>
        <taxon>Pseudomonadati</taxon>
        <taxon>Pseudomonadota</taxon>
        <taxon>Alphaproteobacteria</taxon>
        <taxon>Hyphomicrobiales</taxon>
        <taxon>Rhizobiaceae</taxon>
        <taxon>Hoeflea</taxon>
    </lineage>
</organism>
<evidence type="ECO:0000256" key="3">
    <source>
        <dbReference type="ARBA" id="ARBA00022538"/>
    </source>
</evidence>
<keyword evidence="14" id="KW-1185">Reference proteome</keyword>
<evidence type="ECO:0000313" key="13">
    <source>
        <dbReference type="EMBL" id="PWV99051.1"/>
    </source>
</evidence>
<dbReference type="OrthoDB" id="9788285at2"/>
<keyword evidence="2 11" id="KW-1003">Cell membrane</keyword>
<dbReference type="PIRSF" id="PIRSF001296">
    <property type="entry name" value="K_ATPase_KdpC"/>
    <property type="match status" value="1"/>
</dbReference>
<evidence type="ECO:0000256" key="7">
    <source>
        <dbReference type="ARBA" id="ARBA00022958"/>
    </source>
</evidence>
<dbReference type="PANTHER" id="PTHR30042:SF2">
    <property type="entry name" value="POTASSIUM-TRANSPORTING ATPASE KDPC SUBUNIT"/>
    <property type="match status" value="1"/>
</dbReference>
<evidence type="ECO:0000256" key="5">
    <source>
        <dbReference type="ARBA" id="ARBA00022741"/>
    </source>
</evidence>